<organism evidence="3 4">
    <name type="scientific">Olpidium bornovanus</name>
    <dbReference type="NCBI Taxonomy" id="278681"/>
    <lineage>
        <taxon>Eukaryota</taxon>
        <taxon>Fungi</taxon>
        <taxon>Fungi incertae sedis</taxon>
        <taxon>Olpidiomycota</taxon>
        <taxon>Olpidiomycotina</taxon>
        <taxon>Olpidiomycetes</taxon>
        <taxon>Olpidiales</taxon>
        <taxon>Olpidiaceae</taxon>
        <taxon>Olpidium</taxon>
    </lineage>
</organism>
<evidence type="ECO:0000313" key="3">
    <source>
        <dbReference type="EMBL" id="KAG5462894.1"/>
    </source>
</evidence>
<dbReference type="SUPFAM" id="SSF56112">
    <property type="entry name" value="Protein kinase-like (PK-like)"/>
    <property type="match status" value="1"/>
</dbReference>
<feature type="compositionally biased region" description="Polar residues" evidence="1">
    <location>
        <begin position="404"/>
        <end position="415"/>
    </location>
</feature>
<dbReference type="InterPro" id="IPR011009">
    <property type="entry name" value="Kinase-like_dom_sf"/>
</dbReference>
<feature type="compositionally biased region" description="Polar residues" evidence="1">
    <location>
        <begin position="346"/>
        <end position="357"/>
    </location>
</feature>
<feature type="non-terminal residue" evidence="3">
    <location>
        <position position="1"/>
    </location>
</feature>
<dbReference type="EMBL" id="JAEFCI010001453">
    <property type="protein sequence ID" value="KAG5462894.1"/>
    <property type="molecule type" value="Genomic_DNA"/>
</dbReference>
<gene>
    <name evidence="3" type="ORF">BJ554DRAFT_2977</name>
</gene>
<evidence type="ECO:0000313" key="4">
    <source>
        <dbReference type="Proteomes" id="UP000673691"/>
    </source>
</evidence>
<feature type="domain" description="Protein kinase" evidence="2">
    <location>
        <begin position="1"/>
        <end position="269"/>
    </location>
</feature>
<evidence type="ECO:0000259" key="2">
    <source>
        <dbReference type="PROSITE" id="PS50011"/>
    </source>
</evidence>
<dbReference type="PANTHER" id="PTHR24347">
    <property type="entry name" value="SERINE/THREONINE-PROTEIN KINASE"/>
    <property type="match status" value="1"/>
</dbReference>
<protein>
    <submittedName>
        <fullName evidence="3">Kinase-like domain-containing protein</fullName>
    </submittedName>
</protein>
<feature type="compositionally biased region" description="Polar residues" evidence="1">
    <location>
        <begin position="308"/>
        <end position="322"/>
    </location>
</feature>
<accession>A0A8H8DLG6</accession>
<feature type="region of interest" description="Disordered" evidence="1">
    <location>
        <begin position="301"/>
        <end position="379"/>
    </location>
</feature>
<dbReference type="OrthoDB" id="407410at2759"/>
<feature type="region of interest" description="Disordered" evidence="1">
    <location>
        <begin position="402"/>
        <end position="455"/>
    </location>
</feature>
<feature type="compositionally biased region" description="Low complexity" evidence="1">
    <location>
        <begin position="363"/>
        <end position="379"/>
    </location>
</feature>
<dbReference type="InterPro" id="IPR000719">
    <property type="entry name" value="Prot_kinase_dom"/>
</dbReference>
<dbReference type="SMART" id="SM00220">
    <property type="entry name" value="S_TKc"/>
    <property type="match status" value="1"/>
</dbReference>
<evidence type="ECO:0000256" key="1">
    <source>
        <dbReference type="SAM" id="MobiDB-lite"/>
    </source>
</evidence>
<sequence length="455" mass="49339">GSFGTVRLAEERATGVTWAIKSIKKARGSTDRLEQLAREVAVMKRVKHPHIVQLREVVETPTKIYLVMEIIMTRLLEAVAYLHDHGVVHRDLKPENVLLSTHDPGDPLYIKVSDFGLATFSGACKMMENICGTPFYMAKDLLQRMLQFDPAERITAREALQHPWTNGKEDAPISLGQTTVLQMMKSYNAERRFRAWGIVAIHVRLPFSFWLGVHAQRLFNVVMAAVRFQRGGVYGGSIDEYDSDLSEEAGLASEDETEAPTNSVSQTFTDDADEPPRVFSNDSIVCPASGPAAVNVTGSADVPLVVPPTNTNRIKRPTTATRPNHRAKIRGYVLQHGPGAGATPRGASQSPQVSSDDIQGEKPASSSGASSAASSASGPAPAAFLSIRRSLGAALAHHSPLPMRTSSSDLPTQMNHLLVSDKPVGRSRRNSTPSALTAPANNTLPRRRPSAFAKE</sequence>
<dbReference type="InterPro" id="IPR008271">
    <property type="entry name" value="Ser/Thr_kinase_AS"/>
</dbReference>
<proteinExistence type="predicted"/>
<keyword evidence="4" id="KW-1185">Reference proteome</keyword>
<feature type="region of interest" description="Disordered" evidence="1">
    <location>
        <begin position="247"/>
        <end position="284"/>
    </location>
</feature>
<dbReference type="AlphaFoldDB" id="A0A8H8DLG6"/>
<dbReference type="PROSITE" id="PS50011">
    <property type="entry name" value="PROTEIN_KINASE_DOM"/>
    <property type="match status" value="1"/>
</dbReference>
<dbReference type="Gene3D" id="3.30.200.20">
    <property type="entry name" value="Phosphorylase Kinase, domain 1"/>
    <property type="match status" value="1"/>
</dbReference>
<dbReference type="Pfam" id="PF00069">
    <property type="entry name" value="Pkinase"/>
    <property type="match status" value="1"/>
</dbReference>
<dbReference type="GO" id="GO:0004672">
    <property type="term" value="F:protein kinase activity"/>
    <property type="evidence" value="ECO:0007669"/>
    <property type="project" value="InterPro"/>
</dbReference>
<dbReference type="Gene3D" id="1.10.510.10">
    <property type="entry name" value="Transferase(Phosphotransferase) domain 1"/>
    <property type="match status" value="2"/>
</dbReference>
<dbReference type="Proteomes" id="UP000673691">
    <property type="component" value="Unassembled WGS sequence"/>
</dbReference>
<name>A0A8H8DLG6_9FUNG</name>
<feature type="compositionally biased region" description="Polar residues" evidence="1">
    <location>
        <begin position="430"/>
        <end position="444"/>
    </location>
</feature>
<feature type="compositionally biased region" description="Acidic residues" evidence="1">
    <location>
        <begin position="247"/>
        <end position="258"/>
    </location>
</feature>
<dbReference type="GO" id="GO:0005524">
    <property type="term" value="F:ATP binding"/>
    <property type="evidence" value="ECO:0007669"/>
    <property type="project" value="InterPro"/>
</dbReference>
<comment type="caution">
    <text evidence="3">The sequence shown here is derived from an EMBL/GenBank/DDBJ whole genome shotgun (WGS) entry which is preliminary data.</text>
</comment>
<feature type="non-terminal residue" evidence="3">
    <location>
        <position position="455"/>
    </location>
</feature>
<feature type="compositionally biased region" description="Polar residues" evidence="1">
    <location>
        <begin position="259"/>
        <end position="269"/>
    </location>
</feature>
<reference evidence="3 4" key="1">
    <citation type="journal article" name="Sci. Rep.">
        <title>Genome-scale phylogenetic analyses confirm Olpidium as the closest living zoosporic fungus to the non-flagellated, terrestrial fungi.</title>
        <authorList>
            <person name="Chang Y."/>
            <person name="Rochon D."/>
            <person name="Sekimoto S."/>
            <person name="Wang Y."/>
            <person name="Chovatia M."/>
            <person name="Sandor L."/>
            <person name="Salamov A."/>
            <person name="Grigoriev I.V."/>
            <person name="Stajich J.E."/>
            <person name="Spatafora J.W."/>
        </authorList>
    </citation>
    <scope>NUCLEOTIDE SEQUENCE [LARGE SCALE GENOMIC DNA]</scope>
    <source>
        <strain evidence="3">S191</strain>
    </source>
</reference>
<dbReference type="PROSITE" id="PS00108">
    <property type="entry name" value="PROTEIN_KINASE_ST"/>
    <property type="match status" value="1"/>
</dbReference>